<evidence type="ECO:0000256" key="1">
    <source>
        <dbReference type="SAM" id="MobiDB-lite"/>
    </source>
</evidence>
<dbReference type="PANTHER" id="PTHR36376">
    <property type="entry name" value="OS09G0514700 PROTEIN"/>
    <property type="match status" value="1"/>
</dbReference>
<dbReference type="Proteomes" id="UP000228380">
    <property type="component" value="Chromosome 1"/>
</dbReference>
<feature type="compositionally biased region" description="Polar residues" evidence="1">
    <location>
        <begin position="182"/>
        <end position="193"/>
    </location>
</feature>
<feature type="region of interest" description="Disordered" evidence="1">
    <location>
        <begin position="182"/>
        <end position="226"/>
    </location>
</feature>
<evidence type="ECO:0000313" key="3">
    <source>
        <dbReference type="RefSeq" id="XP_038970456.1"/>
    </source>
</evidence>
<feature type="region of interest" description="Disordered" evidence="1">
    <location>
        <begin position="48"/>
        <end position="68"/>
    </location>
</feature>
<organism evidence="2 3">
    <name type="scientific">Phoenix dactylifera</name>
    <name type="common">Date palm</name>
    <dbReference type="NCBI Taxonomy" id="42345"/>
    <lineage>
        <taxon>Eukaryota</taxon>
        <taxon>Viridiplantae</taxon>
        <taxon>Streptophyta</taxon>
        <taxon>Embryophyta</taxon>
        <taxon>Tracheophyta</taxon>
        <taxon>Spermatophyta</taxon>
        <taxon>Magnoliopsida</taxon>
        <taxon>Liliopsida</taxon>
        <taxon>Arecaceae</taxon>
        <taxon>Coryphoideae</taxon>
        <taxon>Phoeniceae</taxon>
        <taxon>Phoenix</taxon>
    </lineage>
</organism>
<dbReference type="GeneID" id="103706020"/>
<name>A0A8B8Z8S5_PHODC</name>
<evidence type="ECO:0000313" key="4">
    <source>
        <dbReference type="RefSeq" id="XP_038970459.1"/>
    </source>
</evidence>
<proteinExistence type="predicted"/>
<feature type="compositionally biased region" description="Polar residues" evidence="1">
    <location>
        <begin position="207"/>
        <end position="219"/>
    </location>
</feature>
<dbReference type="RefSeq" id="XP_038970456.1">
    <property type="nucleotide sequence ID" value="XM_039114528.1"/>
</dbReference>
<dbReference type="AlphaFoldDB" id="A0A8B8Z8S5"/>
<accession>A0A8B8Z8S5</accession>
<sequence length="675" mass="73035">MMAYQENLEFYFNLSRRELQGLCKKHNLPANRSHAQLAKSLASFLRKENATSSKERSSVPKSNAKETVDPLEETVKRAFEKTNSSRTDSCGLAPGINRKLSDDQLHSHLGKQLKSSSLLISQSSEKAYNTAANVVYPYPITDGTKEGFGSSNSEPGDMGTGSQVAAGIRDITTLSQLHCDNNHVASKNGSQKSSELRGCGQKLPTHAVTNTRTSNTTLVPSGHKRAGAYSRESRFMSSDETSPKAPPSLQFFVMSEEGINLYIDLNSSPSEWINSLKDKMCIHPKAQDHESETLPAHIRGLADADEHTKISPPGSTGICLQSSGMEKNTGCTDSSLGSVVSANCQTEACPPDAIVVTSRDSVLTSSSIPVEISGFLERNQVVSSSCVTNSDVYDHMASDIASCPRDEQVLHQDSDDASFRIDKSSSSVPDISLKSVDNVDTSLDGNRKPETDECCTLKIVSADFNNGEPNALDNTLNSICRTSSLPIISDGIQDNVGASYTGYSENHSGACEVPLEREHMEVLPEARCHLKMLSNSSKIDGQMVLDHPMTDAQSDVGSTDHLSNQHAWSNLATSVPNDLMSAFGDESGRCTPTKGKNSSECSQFRNTLDKNSKISHNPLSAEEFQSKRQHVCGEKSGMMSLGSSKSSVKETPWDPIVVPRRSMRLVSKLSPILAS</sequence>
<dbReference type="PANTHER" id="PTHR36376:SF1">
    <property type="entry name" value="OS09G0514700 PROTEIN"/>
    <property type="match status" value="1"/>
</dbReference>
<reference evidence="2" key="1">
    <citation type="journal article" date="2019" name="Nat. Commun.">
        <title>Genome-wide association mapping of date palm fruit traits.</title>
        <authorList>
            <person name="Hazzouri K.M."/>
            <person name="Gros-Balthazard M."/>
            <person name="Flowers J.M."/>
            <person name="Copetti D."/>
            <person name="Lemansour A."/>
            <person name="Lebrun M."/>
            <person name="Masmoudi K."/>
            <person name="Ferrand S."/>
            <person name="Dhar M.I."/>
            <person name="Fresquez Z.A."/>
            <person name="Rosas U."/>
            <person name="Zhang J."/>
            <person name="Talag J."/>
            <person name="Lee S."/>
            <person name="Kudrna D."/>
            <person name="Powell R.F."/>
            <person name="Leitch I.J."/>
            <person name="Krueger R.R."/>
            <person name="Wing R.A."/>
            <person name="Amiri K.M.A."/>
            <person name="Purugganan M.D."/>
        </authorList>
    </citation>
    <scope>NUCLEOTIDE SEQUENCE [LARGE SCALE GENOMIC DNA]</scope>
    <source>
        <strain evidence="2">cv. Khalas</strain>
    </source>
</reference>
<gene>
    <name evidence="3 4" type="primary">LOC103706020</name>
</gene>
<reference evidence="3 4" key="2">
    <citation type="submission" date="2025-04" db="UniProtKB">
        <authorList>
            <consortium name="RefSeq"/>
        </authorList>
    </citation>
    <scope>IDENTIFICATION</scope>
    <source>
        <tissue evidence="3 4">Young leaves</tissue>
    </source>
</reference>
<protein>
    <submittedName>
        <fullName evidence="3 4">Uncharacterized protein LOC103706020 isoform X2</fullName>
    </submittedName>
</protein>
<dbReference type="RefSeq" id="XP_038970459.1">
    <property type="nucleotide sequence ID" value="XM_039114531.1"/>
</dbReference>
<keyword evidence="2" id="KW-1185">Reference proteome</keyword>
<evidence type="ECO:0000313" key="2">
    <source>
        <dbReference type="Proteomes" id="UP000228380"/>
    </source>
</evidence>